<evidence type="ECO:0000256" key="1">
    <source>
        <dbReference type="ARBA" id="ARBA00006885"/>
    </source>
</evidence>
<gene>
    <name evidence="5" type="primary">COQ10A</name>
    <name evidence="5" type="ORF">IWW39_003786</name>
</gene>
<sequence length="220" mass="24734">MFLAAVARQQICAGAKPRGRSRGGGTRDFFTLPTLGGFSLQKQYRDTLVFPFSREQVFQVVADVDRYSEFVPMCVGSKVLPGSLRTEHQVLSMNPETQRAEPISRRCMQAELVVGYPPFNERYTSSVELEHPWRIVATAAPGSAMFKHMRTVWEFAENRPRQGEAPVNPFILPASTLVSFSIEFEFASLVHAQTASLVFDHMAKRNLAAYLGRCQHLHGR</sequence>
<keyword evidence="6" id="KW-1185">Reference proteome</keyword>
<dbReference type="InterPro" id="IPR005031">
    <property type="entry name" value="COQ10_START"/>
</dbReference>
<dbReference type="InterPro" id="IPR044996">
    <property type="entry name" value="COQ10-like"/>
</dbReference>
<protein>
    <submittedName>
        <fullName evidence="5">Coenzyme Q-binding protein coq10a, mitochondrial</fullName>
    </submittedName>
</protein>
<evidence type="ECO:0000259" key="4">
    <source>
        <dbReference type="Pfam" id="PF03364"/>
    </source>
</evidence>
<evidence type="ECO:0000256" key="3">
    <source>
        <dbReference type="ARBA" id="ARBA00024947"/>
    </source>
</evidence>
<dbReference type="Pfam" id="PF03364">
    <property type="entry name" value="Polyketide_cyc"/>
    <property type="match status" value="1"/>
</dbReference>
<dbReference type="CDD" id="cd07813">
    <property type="entry name" value="COQ10p_like"/>
    <property type="match status" value="1"/>
</dbReference>
<comment type="function">
    <text evidence="3">Required for the function of coenzyme Q in the respiratory chain. May serve as a chaperone or may be involved in the transport of Q6 from its site of synthesis to the catalytic sites of the respiratory complexes.</text>
</comment>
<dbReference type="OrthoDB" id="292693at2759"/>
<dbReference type="AlphaFoldDB" id="A0A9W8GHR0"/>
<dbReference type="InterPro" id="IPR023393">
    <property type="entry name" value="START-like_dom_sf"/>
</dbReference>
<evidence type="ECO:0000313" key="6">
    <source>
        <dbReference type="Proteomes" id="UP001151516"/>
    </source>
</evidence>
<dbReference type="GO" id="GO:0045333">
    <property type="term" value="P:cellular respiration"/>
    <property type="evidence" value="ECO:0007669"/>
    <property type="project" value="InterPro"/>
</dbReference>
<name>A0A9W8GHR0_9FUNG</name>
<dbReference type="PANTHER" id="PTHR12901">
    <property type="entry name" value="SPERM PROTEIN HOMOLOG"/>
    <property type="match status" value="1"/>
</dbReference>
<dbReference type="GO" id="GO:0048039">
    <property type="term" value="F:ubiquinone binding"/>
    <property type="evidence" value="ECO:0007669"/>
    <property type="project" value="InterPro"/>
</dbReference>
<dbReference type="PANTHER" id="PTHR12901:SF10">
    <property type="entry name" value="COENZYME Q-BINDING PROTEIN COQ10, MITOCHONDRIAL"/>
    <property type="match status" value="1"/>
</dbReference>
<dbReference type="Proteomes" id="UP001151516">
    <property type="component" value="Unassembled WGS sequence"/>
</dbReference>
<organism evidence="5 6">
    <name type="scientific">Coemansia spiralis</name>
    <dbReference type="NCBI Taxonomy" id="417178"/>
    <lineage>
        <taxon>Eukaryota</taxon>
        <taxon>Fungi</taxon>
        <taxon>Fungi incertae sedis</taxon>
        <taxon>Zoopagomycota</taxon>
        <taxon>Kickxellomycotina</taxon>
        <taxon>Kickxellomycetes</taxon>
        <taxon>Kickxellales</taxon>
        <taxon>Kickxellaceae</taxon>
        <taxon>Coemansia</taxon>
    </lineage>
</organism>
<comment type="caution">
    <text evidence="5">The sequence shown here is derived from an EMBL/GenBank/DDBJ whole genome shotgun (WGS) entry which is preliminary data.</text>
</comment>
<comment type="similarity">
    <text evidence="1">Belongs to the COQ10 family.</text>
</comment>
<reference evidence="5" key="1">
    <citation type="submission" date="2022-07" db="EMBL/GenBank/DDBJ databases">
        <title>Phylogenomic reconstructions and comparative analyses of Kickxellomycotina fungi.</title>
        <authorList>
            <person name="Reynolds N.K."/>
            <person name="Stajich J.E."/>
            <person name="Barry K."/>
            <person name="Grigoriev I.V."/>
            <person name="Crous P."/>
            <person name="Smith M.E."/>
        </authorList>
    </citation>
    <scope>NUCLEOTIDE SEQUENCE</scope>
    <source>
        <strain evidence="5">CBS 109367</strain>
    </source>
</reference>
<dbReference type="GO" id="GO:0005739">
    <property type="term" value="C:mitochondrion"/>
    <property type="evidence" value="ECO:0007669"/>
    <property type="project" value="TreeGrafter"/>
</dbReference>
<evidence type="ECO:0000313" key="5">
    <source>
        <dbReference type="EMBL" id="KAJ2686228.1"/>
    </source>
</evidence>
<evidence type="ECO:0000256" key="2">
    <source>
        <dbReference type="ARBA" id="ARBA00011814"/>
    </source>
</evidence>
<proteinExistence type="inferred from homology"/>
<feature type="domain" description="Coenzyme Q-binding protein COQ10 START" evidence="4">
    <location>
        <begin position="51"/>
        <end position="209"/>
    </location>
</feature>
<accession>A0A9W8GHR0</accession>
<dbReference type="EMBL" id="JANBTX010000117">
    <property type="protein sequence ID" value="KAJ2686228.1"/>
    <property type="molecule type" value="Genomic_DNA"/>
</dbReference>
<dbReference type="Gene3D" id="3.30.530.20">
    <property type="match status" value="1"/>
</dbReference>
<comment type="subunit">
    <text evidence="2">Interacts with coenzyme Q.</text>
</comment>
<dbReference type="SUPFAM" id="SSF55961">
    <property type="entry name" value="Bet v1-like"/>
    <property type="match status" value="1"/>
</dbReference>